<feature type="domain" description="Methyltransferase FkbM" evidence="2">
    <location>
        <begin position="346"/>
        <end position="502"/>
    </location>
</feature>
<name>A0A8T8K9I0_9EURY</name>
<gene>
    <name evidence="3" type="ORF">HYG87_08325</name>
</gene>
<dbReference type="KEGG" id="meme:HYG87_08325"/>
<organism evidence="3 4">
    <name type="scientific">Methanobacterium alkalithermotolerans</name>
    <dbReference type="NCBI Taxonomy" id="2731220"/>
    <lineage>
        <taxon>Archaea</taxon>
        <taxon>Methanobacteriati</taxon>
        <taxon>Methanobacteriota</taxon>
        <taxon>Methanomada group</taxon>
        <taxon>Methanobacteria</taxon>
        <taxon>Methanobacteriales</taxon>
        <taxon>Methanobacteriaceae</taxon>
        <taxon>Methanobacterium</taxon>
    </lineage>
</organism>
<feature type="coiled-coil region" evidence="1">
    <location>
        <begin position="32"/>
        <end position="70"/>
    </location>
</feature>
<dbReference type="GO" id="GO:0008168">
    <property type="term" value="F:methyltransferase activity"/>
    <property type="evidence" value="ECO:0007669"/>
    <property type="project" value="UniProtKB-KW"/>
</dbReference>
<dbReference type="Gene3D" id="3.40.50.150">
    <property type="entry name" value="Vaccinia Virus protein VP39"/>
    <property type="match status" value="1"/>
</dbReference>
<dbReference type="AlphaFoldDB" id="A0A8T8K9I0"/>
<accession>A0A8T8K9I0</accession>
<keyword evidence="1" id="KW-0175">Coiled coil</keyword>
<dbReference type="SUPFAM" id="SSF53335">
    <property type="entry name" value="S-adenosyl-L-methionine-dependent methyltransferases"/>
    <property type="match status" value="1"/>
</dbReference>
<dbReference type="NCBIfam" id="TIGR01444">
    <property type="entry name" value="fkbM_fam"/>
    <property type="match status" value="1"/>
</dbReference>
<reference evidence="3" key="1">
    <citation type="submission" date="2020-07" db="EMBL/GenBank/DDBJ databases">
        <title>Methanobacterium. sp. MethCan genome.</title>
        <authorList>
            <person name="Postec A."/>
            <person name="Quemeneur M."/>
        </authorList>
    </citation>
    <scope>NUCLEOTIDE SEQUENCE</scope>
    <source>
        <strain evidence="3">MethCAN</strain>
    </source>
</reference>
<evidence type="ECO:0000259" key="2">
    <source>
        <dbReference type="Pfam" id="PF05050"/>
    </source>
</evidence>
<dbReference type="OrthoDB" id="71204at2157"/>
<dbReference type="EMBL" id="CP058560">
    <property type="protein sequence ID" value="QUH23763.1"/>
    <property type="molecule type" value="Genomic_DNA"/>
</dbReference>
<keyword evidence="4" id="KW-1185">Reference proteome</keyword>
<dbReference type="RefSeq" id="WP_211532719.1">
    <property type="nucleotide sequence ID" value="NZ_CP058560.1"/>
</dbReference>
<dbReference type="Proteomes" id="UP000681041">
    <property type="component" value="Chromosome"/>
</dbReference>
<dbReference type="GeneID" id="64820764"/>
<keyword evidence="3" id="KW-0808">Transferase</keyword>
<evidence type="ECO:0000313" key="3">
    <source>
        <dbReference type="EMBL" id="QUH23763.1"/>
    </source>
</evidence>
<protein>
    <submittedName>
        <fullName evidence="3">FkbM family methyltransferase</fullName>
    </submittedName>
</protein>
<dbReference type="PANTHER" id="PTHR34203">
    <property type="entry name" value="METHYLTRANSFERASE, FKBM FAMILY PROTEIN"/>
    <property type="match status" value="1"/>
</dbReference>
<keyword evidence="3" id="KW-0489">Methyltransferase</keyword>
<dbReference type="InterPro" id="IPR052514">
    <property type="entry name" value="SAM-dependent_MTase"/>
</dbReference>
<sequence length="544" mass="64409">MVSFKNPLNFIKKANRTFNVYLGNYKRIDSFLNSYEENQEKTETLLNGLLNQHEENQEKTNKFLDNYQKNQTQNKQFIEKYDHNQEKTETLLNGLLNQHEENQEKTETLLNGLLNQHEENQEKTNKFLDNYQKNQTQNKQFIEKYDHNQEKTETFLNGFLEIYKENQKKTNNFIEKYDHNQEKTETFLNGFLEIYKENQKKTKNFIEKYDHNQEKTETFLNGFLEIYKENQEKTNACIDSYISIKENLKRAIETFNQNYDICKGYFFNGDENSYEMMNTDQFFQMCFFNNIKLLSHSPSENRIYLENEDGIKLVTNNRFYTISEIYGRDGYSVPQLYQFNEFVVFDIGMNRGYAALKFANYDSCRAVYGFEINEETYNFALENLDLNPNLAQKIKTYKYGLSDEDGDIDIYCLSGFDGITTTELEFTNVQSDWLRRKEPMEIKKARIKEASGIISDIIKKDNINSNIVLKIDTEGSEHKILDNLISNDLLNKFDVIMGENHLGEDLDEKLVGFRNISKKFNTGIHGFCYVKEEYFKALPIAKYP</sequence>
<dbReference type="InterPro" id="IPR029063">
    <property type="entry name" value="SAM-dependent_MTases_sf"/>
</dbReference>
<feature type="coiled-coil region" evidence="1">
    <location>
        <begin position="96"/>
        <end position="134"/>
    </location>
</feature>
<evidence type="ECO:0000256" key="1">
    <source>
        <dbReference type="SAM" id="Coils"/>
    </source>
</evidence>
<evidence type="ECO:0000313" key="4">
    <source>
        <dbReference type="Proteomes" id="UP000681041"/>
    </source>
</evidence>
<dbReference type="PANTHER" id="PTHR34203:SF15">
    <property type="entry name" value="SLL1173 PROTEIN"/>
    <property type="match status" value="1"/>
</dbReference>
<dbReference type="GO" id="GO:0032259">
    <property type="term" value="P:methylation"/>
    <property type="evidence" value="ECO:0007669"/>
    <property type="project" value="UniProtKB-KW"/>
</dbReference>
<dbReference type="Pfam" id="PF05050">
    <property type="entry name" value="Methyltransf_21"/>
    <property type="match status" value="1"/>
</dbReference>
<proteinExistence type="predicted"/>
<dbReference type="InterPro" id="IPR006342">
    <property type="entry name" value="FkbM_mtfrase"/>
</dbReference>